<dbReference type="Proteomes" id="UP000198394">
    <property type="component" value="Unassembled WGS sequence"/>
</dbReference>
<comment type="caution">
    <text evidence="1">The sequence shown here is derived from an EMBL/GenBank/DDBJ whole genome shotgun (WGS) entry which is preliminary data.</text>
</comment>
<reference evidence="1 2" key="1">
    <citation type="submission" date="2017-04" db="EMBL/GenBank/DDBJ databases">
        <title>The genome sequence of Parageobacillus galactosidasius DSM 18751.</title>
        <authorList>
            <person name="Ramaloko W.T."/>
            <person name="Koen N."/>
            <person name="Polliack S."/>
            <person name="Aliyu H."/>
            <person name="Lebre P."/>
            <person name="Mohr T."/>
            <person name="Oswald F."/>
            <person name="Zwick M."/>
            <person name="Neumann A."/>
            <person name="Syldatk C."/>
            <person name="Cowan D."/>
            <person name="De Maayer P."/>
        </authorList>
    </citation>
    <scope>NUCLEOTIDE SEQUENCE [LARGE SCALE GENOMIC DNA]</scope>
    <source>
        <strain evidence="1 2">DSM 18751</strain>
    </source>
</reference>
<name>A0A226QSN8_9BACL</name>
<organism evidence="1 2">
    <name type="scientific">Parageobacillus galactosidasius</name>
    <dbReference type="NCBI Taxonomy" id="883812"/>
    <lineage>
        <taxon>Bacteria</taxon>
        <taxon>Bacillati</taxon>
        <taxon>Bacillota</taxon>
        <taxon>Bacilli</taxon>
        <taxon>Bacillales</taxon>
        <taxon>Anoxybacillaceae</taxon>
        <taxon>Parageobacillus</taxon>
    </lineage>
</organism>
<evidence type="ECO:0000313" key="2">
    <source>
        <dbReference type="Proteomes" id="UP000198394"/>
    </source>
</evidence>
<gene>
    <name evidence="1" type="ORF">B9L23_06910</name>
</gene>
<protein>
    <submittedName>
        <fullName evidence="1">Uncharacterized protein</fullName>
    </submittedName>
</protein>
<evidence type="ECO:0000313" key="1">
    <source>
        <dbReference type="EMBL" id="OXB94600.1"/>
    </source>
</evidence>
<dbReference type="AlphaFoldDB" id="A0A226QSN8"/>
<proteinExistence type="predicted"/>
<dbReference type="EMBL" id="NDYL01000001">
    <property type="protein sequence ID" value="OXB94600.1"/>
    <property type="molecule type" value="Genomic_DNA"/>
</dbReference>
<accession>A0A226QSN8</accession>
<keyword evidence="2" id="KW-1185">Reference proteome</keyword>
<sequence>MGLQNRISKKLKEHYTECLIKPGKRGRKLDPKNTIIKVAEILTQKNMQSFFDVDYDGQTLTFPMKQH</sequence>